<comment type="caution">
    <text evidence="1">The sequence shown here is derived from an EMBL/GenBank/DDBJ whole genome shotgun (WGS) entry which is preliminary data.</text>
</comment>
<dbReference type="AlphaFoldDB" id="A0AAD9R651"/>
<dbReference type="EMBL" id="JARQWQ010000002">
    <property type="protein sequence ID" value="KAK2573762.1"/>
    <property type="molecule type" value="Genomic_DNA"/>
</dbReference>
<reference evidence="1" key="2">
    <citation type="journal article" date="2023" name="Science">
        <title>Genomic signatures of disease resistance in endangered staghorn corals.</title>
        <authorList>
            <person name="Vollmer S.V."/>
            <person name="Selwyn J.D."/>
            <person name="Despard B.A."/>
            <person name="Roesel C.L."/>
        </authorList>
    </citation>
    <scope>NUCLEOTIDE SEQUENCE</scope>
    <source>
        <strain evidence="1">K2</strain>
    </source>
</reference>
<name>A0AAD9R651_ACRCE</name>
<accession>A0AAD9R651</accession>
<protein>
    <submittedName>
        <fullName evidence="1">Uncharacterized protein</fullName>
    </submittedName>
</protein>
<gene>
    <name evidence="1" type="ORF">P5673_001452</name>
</gene>
<keyword evidence="2" id="KW-1185">Reference proteome</keyword>
<organism evidence="1 2">
    <name type="scientific">Acropora cervicornis</name>
    <name type="common">Staghorn coral</name>
    <dbReference type="NCBI Taxonomy" id="6130"/>
    <lineage>
        <taxon>Eukaryota</taxon>
        <taxon>Metazoa</taxon>
        <taxon>Cnidaria</taxon>
        <taxon>Anthozoa</taxon>
        <taxon>Hexacorallia</taxon>
        <taxon>Scleractinia</taxon>
        <taxon>Astrocoeniina</taxon>
        <taxon>Acroporidae</taxon>
        <taxon>Acropora</taxon>
    </lineage>
</organism>
<reference evidence="1" key="1">
    <citation type="journal article" date="2023" name="G3 (Bethesda)">
        <title>Whole genome assembly and annotation of the endangered Caribbean coral Acropora cervicornis.</title>
        <authorList>
            <person name="Selwyn J.D."/>
            <person name="Vollmer S.V."/>
        </authorList>
    </citation>
    <scope>NUCLEOTIDE SEQUENCE</scope>
    <source>
        <strain evidence="1">K2</strain>
    </source>
</reference>
<dbReference type="Proteomes" id="UP001249851">
    <property type="component" value="Unassembled WGS sequence"/>
</dbReference>
<proteinExistence type="predicted"/>
<evidence type="ECO:0000313" key="2">
    <source>
        <dbReference type="Proteomes" id="UP001249851"/>
    </source>
</evidence>
<evidence type="ECO:0000313" key="1">
    <source>
        <dbReference type="EMBL" id="KAK2573762.1"/>
    </source>
</evidence>
<sequence length="116" mass="13478">MENLDRKLHTCVHSCTAQKQIERCVCAEAQFPTDAEICDKRIHLVNFNSDLYARIHLKLCVAVLKDPFVQERFFSWILHSCALHLSFADRCLETLLQNLPSKVIHCGTHWPPPCRY</sequence>